<reference evidence="1 2" key="1">
    <citation type="journal article" date="2018" name="Sci. Rep.">
        <title>Genomic signatures of local adaptation to the degree of environmental predictability in rotifers.</title>
        <authorList>
            <person name="Franch-Gras L."/>
            <person name="Hahn C."/>
            <person name="Garcia-Roger E.M."/>
            <person name="Carmona M.J."/>
            <person name="Serra M."/>
            <person name="Gomez A."/>
        </authorList>
    </citation>
    <scope>NUCLEOTIDE SEQUENCE [LARGE SCALE GENOMIC DNA]</scope>
    <source>
        <strain evidence="1">HYR1</strain>
    </source>
</reference>
<evidence type="ECO:0000313" key="1">
    <source>
        <dbReference type="EMBL" id="RNA05141.1"/>
    </source>
</evidence>
<dbReference type="EMBL" id="REGN01007837">
    <property type="protein sequence ID" value="RNA05141.1"/>
    <property type="molecule type" value="Genomic_DNA"/>
</dbReference>
<sequence length="66" mass="7861">MLVSLQCIPRRKFPITCCARMDHIFWQLLIKKLFQFKAFFMLSELAIIREMFVAMITSTQKIDSKC</sequence>
<protein>
    <submittedName>
        <fullName evidence="1">Uncharacterized protein</fullName>
    </submittedName>
</protein>
<proteinExistence type="predicted"/>
<comment type="caution">
    <text evidence="1">The sequence shown here is derived from an EMBL/GenBank/DDBJ whole genome shotgun (WGS) entry which is preliminary data.</text>
</comment>
<dbReference type="AlphaFoldDB" id="A0A3M7Q2H5"/>
<gene>
    <name evidence="1" type="ORF">BpHYR1_049980</name>
</gene>
<evidence type="ECO:0000313" key="2">
    <source>
        <dbReference type="Proteomes" id="UP000276133"/>
    </source>
</evidence>
<name>A0A3M7Q2H5_BRAPC</name>
<dbReference type="Proteomes" id="UP000276133">
    <property type="component" value="Unassembled WGS sequence"/>
</dbReference>
<organism evidence="1 2">
    <name type="scientific">Brachionus plicatilis</name>
    <name type="common">Marine rotifer</name>
    <name type="synonym">Brachionus muelleri</name>
    <dbReference type="NCBI Taxonomy" id="10195"/>
    <lineage>
        <taxon>Eukaryota</taxon>
        <taxon>Metazoa</taxon>
        <taxon>Spiralia</taxon>
        <taxon>Gnathifera</taxon>
        <taxon>Rotifera</taxon>
        <taxon>Eurotatoria</taxon>
        <taxon>Monogononta</taxon>
        <taxon>Pseudotrocha</taxon>
        <taxon>Ploima</taxon>
        <taxon>Brachionidae</taxon>
        <taxon>Brachionus</taxon>
    </lineage>
</organism>
<accession>A0A3M7Q2H5</accession>
<keyword evidence="2" id="KW-1185">Reference proteome</keyword>